<dbReference type="RefSeq" id="WP_148763629.1">
    <property type="nucleotide sequence ID" value="NZ_VSRQ01000005.1"/>
</dbReference>
<evidence type="ECO:0000259" key="3">
    <source>
        <dbReference type="Pfam" id="PF00561"/>
    </source>
</evidence>
<dbReference type="EMBL" id="VSRQ01000005">
    <property type="protein sequence ID" value="TYK47307.1"/>
    <property type="molecule type" value="Genomic_DNA"/>
</dbReference>
<feature type="region of interest" description="Disordered" evidence="2">
    <location>
        <begin position="352"/>
        <end position="392"/>
    </location>
</feature>
<evidence type="ECO:0000256" key="1">
    <source>
        <dbReference type="ARBA" id="ARBA00022801"/>
    </source>
</evidence>
<dbReference type="PANTHER" id="PTHR43798">
    <property type="entry name" value="MONOACYLGLYCEROL LIPASE"/>
    <property type="match status" value="1"/>
</dbReference>
<organism evidence="4 5">
    <name type="scientific">Actinomadura decatromicini</name>
    <dbReference type="NCBI Taxonomy" id="2604572"/>
    <lineage>
        <taxon>Bacteria</taxon>
        <taxon>Bacillati</taxon>
        <taxon>Actinomycetota</taxon>
        <taxon>Actinomycetes</taxon>
        <taxon>Streptosporangiales</taxon>
        <taxon>Thermomonosporaceae</taxon>
        <taxon>Actinomadura</taxon>
    </lineage>
</organism>
<name>A0A5D3FEK5_9ACTN</name>
<dbReference type="GO" id="GO:0016020">
    <property type="term" value="C:membrane"/>
    <property type="evidence" value="ECO:0007669"/>
    <property type="project" value="TreeGrafter"/>
</dbReference>
<comment type="caution">
    <text evidence="4">The sequence shown here is derived from an EMBL/GenBank/DDBJ whole genome shotgun (WGS) entry which is preliminary data.</text>
</comment>
<proteinExistence type="predicted"/>
<accession>A0A5D3FEK5</accession>
<feature type="compositionally biased region" description="Low complexity" evidence="2">
    <location>
        <begin position="352"/>
        <end position="367"/>
    </location>
</feature>
<feature type="compositionally biased region" description="Basic residues" evidence="2">
    <location>
        <begin position="371"/>
        <end position="383"/>
    </location>
</feature>
<sequence length="392" mass="41726">MGTISRRGLGLAGAVAGAGAAGVGAAVGLRHIAVGRVRLRPDPDAGEPFGELRGEVVPVEADDGIPLHVEVDGPEDAPLTVVFGHGYTLNQDSWHYQRRDLRGSLRMVFWDQRSHGRSGRSAPERATIEQTGEDLRAVLEATVPPDRPVVLVGHSMGGMSIMALADRHPDLFERQVKGVVLVNTSCGDMAEMTLGLPLALAKLVRPLAPRTLRGLGRRAELVERARGLGADLAFVVTRKMAFADPHVSPTVVGFLEEMIRGTPIDVIAEFYPALIAHDKEACLGVFGAAPTLILAGGQDKLTPAVHSRRMAEALPDAELVEVEDAGHVLPLEYPGVVTGGLRRLIEGVAPGAATAKPAKPAKSAKPAKNVKGVKGRRSPRKRPRYDEEERTA</sequence>
<dbReference type="Pfam" id="PF00561">
    <property type="entry name" value="Abhydrolase_1"/>
    <property type="match status" value="1"/>
</dbReference>
<reference evidence="4 5" key="1">
    <citation type="submission" date="2019-08" db="EMBL/GenBank/DDBJ databases">
        <title>Actinomadura sp. nov. CYP1-5 isolated from mountain soil.</title>
        <authorList>
            <person name="Songsumanus A."/>
            <person name="Kuncharoen N."/>
            <person name="Kudo T."/>
            <person name="Yuki M."/>
            <person name="Igarashi Y."/>
            <person name="Tanasupawat S."/>
        </authorList>
    </citation>
    <scope>NUCLEOTIDE SEQUENCE [LARGE SCALE GENOMIC DNA]</scope>
    <source>
        <strain evidence="4 5">CYP1-5</strain>
    </source>
</reference>
<evidence type="ECO:0000313" key="4">
    <source>
        <dbReference type="EMBL" id="TYK47307.1"/>
    </source>
</evidence>
<evidence type="ECO:0000313" key="5">
    <source>
        <dbReference type="Proteomes" id="UP000323505"/>
    </source>
</evidence>
<protein>
    <submittedName>
        <fullName evidence="4">Alpha/beta hydrolase</fullName>
    </submittedName>
</protein>
<dbReference type="InterPro" id="IPR000073">
    <property type="entry name" value="AB_hydrolase_1"/>
</dbReference>
<dbReference type="InterPro" id="IPR050266">
    <property type="entry name" value="AB_hydrolase_sf"/>
</dbReference>
<dbReference type="GO" id="GO:0016787">
    <property type="term" value="F:hydrolase activity"/>
    <property type="evidence" value="ECO:0007669"/>
    <property type="project" value="UniProtKB-KW"/>
</dbReference>
<dbReference type="PANTHER" id="PTHR43798:SF31">
    <property type="entry name" value="AB HYDROLASE SUPERFAMILY PROTEIN YCLE"/>
    <property type="match status" value="1"/>
</dbReference>
<dbReference type="Gene3D" id="3.40.50.1820">
    <property type="entry name" value="alpha/beta hydrolase"/>
    <property type="match status" value="1"/>
</dbReference>
<gene>
    <name evidence="4" type="ORF">FXF68_26330</name>
</gene>
<dbReference type="AlphaFoldDB" id="A0A5D3FEK5"/>
<dbReference type="InterPro" id="IPR029058">
    <property type="entry name" value="AB_hydrolase_fold"/>
</dbReference>
<keyword evidence="1 4" id="KW-0378">Hydrolase</keyword>
<dbReference type="SUPFAM" id="SSF53474">
    <property type="entry name" value="alpha/beta-Hydrolases"/>
    <property type="match status" value="1"/>
</dbReference>
<keyword evidence="5" id="KW-1185">Reference proteome</keyword>
<feature type="domain" description="AB hydrolase-1" evidence="3">
    <location>
        <begin position="80"/>
        <end position="332"/>
    </location>
</feature>
<dbReference type="Proteomes" id="UP000323505">
    <property type="component" value="Unassembled WGS sequence"/>
</dbReference>
<evidence type="ECO:0000256" key="2">
    <source>
        <dbReference type="SAM" id="MobiDB-lite"/>
    </source>
</evidence>